<name>A0A1G8XPW8_9FIRM</name>
<proteinExistence type="predicted"/>
<evidence type="ECO:0000313" key="1">
    <source>
        <dbReference type="EMBL" id="SDJ91820.1"/>
    </source>
</evidence>
<dbReference type="Proteomes" id="UP000198718">
    <property type="component" value="Unassembled WGS sequence"/>
</dbReference>
<protein>
    <recommendedName>
        <fullName evidence="3">Flagellar operon protein TIGR03826</fullName>
    </recommendedName>
</protein>
<evidence type="ECO:0000313" key="2">
    <source>
        <dbReference type="Proteomes" id="UP000198718"/>
    </source>
</evidence>
<sequence length="129" mass="14557">MELRNCAKCGKMIKYTGEGEVLCGKCITLEGDPYRRIREYVYNHQGATIQETSEATGVSSTLILKYLKEGRLSLMDKKSLMRHCEECGVVIEKGSICGICLKKELQLKEQPVYGSNKVSTTGFGRRRRK</sequence>
<keyword evidence="2" id="KW-1185">Reference proteome</keyword>
<dbReference type="RefSeq" id="WP_090549234.1">
    <property type="nucleotide sequence ID" value="NZ_FNFP01000001.1"/>
</dbReference>
<reference evidence="1 2" key="1">
    <citation type="submission" date="2016-10" db="EMBL/GenBank/DDBJ databases">
        <authorList>
            <person name="de Groot N.N."/>
        </authorList>
    </citation>
    <scope>NUCLEOTIDE SEQUENCE [LARGE SCALE GENOMIC DNA]</scope>
    <source>
        <strain evidence="1 2">DSM 18346</strain>
    </source>
</reference>
<gene>
    <name evidence="1" type="ORF">SAMN05660472_00272</name>
</gene>
<evidence type="ECO:0008006" key="3">
    <source>
        <dbReference type="Google" id="ProtNLM"/>
    </source>
</evidence>
<dbReference type="AlphaFoldDB" id="A0A1G8XPW8"/>
<organism evidence="1 2">
    <name type="scientific">Natronincola ferrireducens</name>
    <dbReference type="NCBI Taxonomy" id="393762"/>
    <lineage>
        <taxon>Bacteria</taxon>
        <taxon>Bacillati</taxon>
        <taxon>Bacillota</taxon>
        <taxon>Clostridia</taxon>
        <taxon>Peptostreptococcales</taxon>
        <taxon>Natronincolaceae</taxon>
        <taxon>Natronincola</taxon>
    </lineage>
</organism>
<dbReference type="EMBL" id="FNFP01000001">
    <property type="protein sequence ID" value="SDJ91820.1"/>
    <property type="molecule type" value="Genomic_DNA"/>
</dbReference>
<dbReference type="STRING" id="393762.SAMN05660472_00272"/>
<dbReference type="OrthoDB" id="1739831at2"/>
<accession>A0A1G8XPW8</accession>